<feature type="chain" id="PRO_5025687105" evidence="2">
    <location>
        <begin position="16"/>
        <end position="98"/>
    </location>
</feature>
<dbReference type="AlphaFoldDB" id="A0A6B0UE77"/>
<feature type="region of interest" description="Disordered" evidence="1">
    <location>
        <begin position="79"/>
        <end position="98"/>
    </location>
</feature>
<proteinExistence type="predicted"/>
<feature type="region of interest" description="Disordered" evidence="1">
    <location>
        <begin position="20"/>
        <end position="51"/>
    </location>
</feature>
<evidence type="ECO:0000313" key="3">
    <source>
        <dbReference type="EMBL" id="MXU87724.1"/>
    </source>
</evidence>
<evidence type="ECO:0000256" key="2">
    <source>
        <dbReference type="SAM" id="SignalP"/>
    </source>
</evidence>
<name>A0A6B0UE77_IXORI</name>
<keyword evidence="2" id="KW-0732">Signal</keyword>
<organism evidence="3">
    <name type="scientific">Ixodes ricinus</name>
    <name type="common">Common tick</name>
    <name type="synonym">Acarus ricinus</name>
    <dbReference type="NCBI Taxonomy" id="34613"/>
    <lineage>
        <taxon>Eukaryota</taxon>
        <taxon>Metazoa</taxon>
        <taxon>Ecdysozoa</taxon>
        <taxon>Arthropoda</taxon>
        <taxon>Chelicerata</taxon>
        <taxon>Arachnida</taxon>
        <taxon>Acari</taxon>
        <taxon>Parasitiformes</taxon>
        <taxon>Ixodida</taxon>
        <taxon>Ixodoidea</taxon>
        <taxon>Ixodidae</taxon>
        <taxon>Ixodinae</taxon>
        <taxon>Ixodes</taxon>
    </lineage>
</organism>
<evidence type="ECO:0000256" key="1">
    <source>
        <dbReference type="SAM" id="MobiDB-lite"/>
    </source>
</evidence>
<sequence>MKVVCIIALFVFAAAIESAAGNAKSPEAPKADADTISGSISSKDQSNEKNTKPFKLKFPAFIKDGKALALELLQKCERSNKPNQRSTQRPVVINEVCM</sequence>
<feature type="signal peptide" evidence="2">
    <location>
        <begin position="1"/>
        <end position="15"/>
    </location>
</feature>
<accession>A0A6B0UE77</accession>
<reference evidence="3" key="1">
    <citation type="submission" date="2019-12" db="EMBL/GenBank/DDBJ databases">
        <title>An insight into the sialome of adult female Ixodes ricinus ticks feeding for 6 days.</title>
        <authorList>
            <person name="Perner J."/>
            <person name="Ribeiro J.M.C."/>
        </authorList>
    </citation>
    <scope>NUCLEOTIDE SEQUENCE</scope>
    <source>
        <strain evidence="3">Semi-engorged</strain>
        <tissue evidence="3">Salivary glands</tissue>
    </source>
</reference>
<dbReference type="EMBL" id="GIFC01005641">
    <property type="protein sequence ID" value="MXU87724.1"/>
    <property type="molecule type" value="Transcribed_RNA"/>
</dbReference>
<protein>
    <submittedName>
        <fullName evidence="3">Putative secreted protein</fullName>
    </submittedName>
</protein>